<evidence type="ECO:0000256" key="1">
    <source>
        <dbReference type="ARBA" id="ARBA00022741"/>
    </source>
</evidence>
<dbReference type="AlphaFoldDB" id="A0A150GLN2"/>
<dbReference type="OrthoDB" id="547933at2759"/>
<proteinExistence type="predicted"/>
<evidence type="ECO:0000256" key="2">
    <source>
        <dbReference type="ARBA" id="ARBA00022840"/>
    </source>
</evidence>
<dbReference type="SUPFAM" id="SSF56112">
    <property type="entry name" value="Protein kinase-like (PK-like)"/>
    <property type="match status" value="1"/>
</dbReference>
<protein>
    <recommendedName>
        <fullName evidence="4">Protein kinase domain-containing protein</fullName>
    </recommendedName>
</protein>
<dbReference type="STRING" id="33097.A0A150GLN2"/>
<dbReference type="InterPro" id="IPR000719">
    <property type="entry name" value="Prot_kinase_dom"/>
</dbReference>
<keyword evidence="6" id="KW-1185">Reference proteome</keyword>
<dbReference type="Gene3D" id="1.10.510.10">
    <property type="entry name" value="Transferase(Phosphotransferase) domain 1"/>
    <property type="match status" value="1"/>
</dbReference>
<evidence type="ECO:0000313" key="5">
    <source>
        <dbReference type="EMBL" id="KXZ50688.1"/>
    </source>
</evidence>
<organism evidence="5 6">
    <name type="scientific">Gonium pectorale</name>
    <name type="common">Green alga</name>
    <dbReference type="NCBI Taxonomy" id="33097"/>
    <lineage>
        <taxon>Eukaryota</taxon>
        <taxon>Viridiplantae</taxon>
        <taxon>Chlorophyta</taxon>
        <taxon>core chlorophytes</taxon>
        <taxon>Chlorophyceae</taxon>
        <taxon>CS clade</taxon>
        <taxon>Chlamydomonadales</taxon>
        <taxon>Volvocaceae</taxon>
        <taxon>Gonium</taxon>
    </lineage>
</organism>
<dbReference type="GO" id="GO:0004674">
    <property type="term" value="F:protein serine/threonine kinase activity"/>
    <property type="evidence" value="ECO:0007669"/>
    <property type="project" value="TreeGrafter"/>
</dbReference>
<keyword evidence="1" id="KW-0547">Nucleotide-binding</keyword>
<feature type="domain" description="Protein kinase" evidence="4">
    <location>
        <begin position="54"/>
        <end position="361"/>
    </location>
</feature>
<accession>A0A150GLN2</accession>
<dbReference type="PANTHER" id="PTHR44329">
    <property type="entry name" value="SERINE/THREONINE-PROTEIN KINASE TNNI3K-RELATED"/>
    <property type="match status" value="1"/>
</dbReference>
<feature type="region of interest" description="Disordered" evidence="3">
    <location>
        <begin position="301"/>
        <end position="320"/>
    </location>
</feature>
<gene>
    <name evidence="5" type="ORF">GPECTOR_15g372</name>
</gene>
<dbReference type="GO" id="GO:0005524">
    <property type="term" value="F:ATP binding"/>
    <property type="evidence" value="ECO:0007669"/>
    <property type="project" value="UniProtKB-KW"/>
</dbReference>
<name>A0A150GLN2_GONPE</name>
<dbReference type="EMBL" id="LSYV01000016">
    <property type="protein sequence ID" value="KXZ50688.1"/>
    <property type="molecule type" value="Genomic_DNA"/>
</dbReference>
<dbReference type="Proteomes" id="UP000075714">
    <property type="component" value="Unassembled WGS sequence"/>
</dbReference>
<comment type="caution">
    <text evidence="5">The sequence shown here is derived from an EMBL/GenBank/DDBJ whole genome shotgun (WGS) entry which is preliminary data.</text>
</comment>
<dbReference type="PANTHER" id="PTHR44329:SF298">
    <property type="entry name" value="MIXED LINEAGE KINASE DOMAIN-LIKE PROTEIN"/>
    <property type="match status" value="1"/>
</dbReference>
<keyword evidence="2" id="KW-0067">ATP-binding</keyword>
<dbReference type="InterPro" id="IPR011009">
    <property type="entry name" value="Kinase-like_dom_sf"/>
</dbReference>
<evidence type="ECO:0000256" key="3">
    <source>
        <dbReference type="SAM" id="MobiDB-lite"/>
    </source>
</evidence>
<evidence type="ECO:0000259" key="4">
    <source>
        <dbReference type="PROSITE" id="PS50011"/>
    </source>
</evidence>
<reference evidence="6" key="1">
    <citation type="journal article" date="2016" name="Nat. Commun.">
        <title>The Gonium pectorale genome demonstrates co-option of cell cycle regulation during the evolution of multicellularity.</title>
        <authorList>
            <person name="Hanschen E.R."/>
            <person name="Marriage T.N."/>
            <person name="Ferris P.J."/>
            <person name="Hamaji T."/>
            <person name="Toyoda A."/>
            <person name="Fujiyama A."/>
            <person name="Neme R."/>
            <person name="Noguchi H."/>
            <person name="Minakuchi Y."/>
            <person name="Suzuki M."/>
            <person name="Kawai-Toyooka H."/>
            <person name="Smith D.R."/>
            <person name="Sparks H."/>
            <person name="Anderson J."/>
            <person name="Bakaric R."/>
            <person name="Luria V."/>
            <person name="Karger A."/>
            <person name="Kirschner M.W."/>
            <person name="Durand P.M."/>
            <person name="Michod R.E."/>
            <person name="Nozaki H."/>
            <person name="Olson B.J."/>
        </authorList>
    </citation>
    <scope>NUCLEOTIDE SEQUENCE [LARGE SCALE GENOMIC DNA]</scope>
    <source>
        <strain evidence="6">NIES-2863</strain>
    </source>
</reference>
<sequence>MPSHEPPVAPSQPPRMAPSIMELVAGVTDMAMLAQASSSGSVWLGGSRLHRFIKQLQQAHGSAPAGPVGLAGPAGPVPASWARAVTAAAGTAPVGATAAAAAGGPSLTVYPGDIMPLPPPPTPAHRVLGALQLQPWDVVVASITDYYPLGNVLSLASGPGSPFLPAPGWPLRAAARSLICVATEVASALAELHAAGIAHGALSPANVLLAPADRNYQTGLEVEPQHDITVRVCDVGSPWAVQQATSGAGVATAAQGERQVLPPEVVAHGSAALLSTPAADVFCYGALLFLLATGGMPGEAEQGAGALSQGAAPPTDPRLEWPAGPHGYLGPLFRACTARRPEDRPSIQQVLERLTDLTAEFQA</sequence>
<evidence type="ECO:0000313" key="6">
    <source>
        <dbReference type="Proteomes" id="UP000075714"/>
    </source>
</evidence>
<dbReference type="InterPro" id="IPR001245">
    <property type="entry name" value="Ser-Thr/Tyr_kinase_cat_dom"/>
</dbReference>
<dbReference type="Pfam" id="PF07714">
    <property type="entry name" value="PK_Tyr_Ser-Thr"/>
    <property type="match status" value="1"/>
</dbReference>
<dbReference type="PROSITE" id="PS50011">
    <property type="entry name" value="PROTEIN_KINASE_DOM"/>
    <property type="match status" value="1"/>
</dbReference>
<dbReference type="InterPro" id="IPR051681">
    <property type="entry name" value="Ser/Thr_Kinases-Pseudokinases"/>
</dbReference>